<dbReference type="AlphaFoldDB" id="A0A6A7AG81"/>
<evidence type="ECO:0000256" key="1">
    <source>
        <dbReference type="SAM" id="MobiDB-lite"/>
    </source>
</evidence>
<dbReference type="EMBL" id="MU006218">
    <property type="protein sequence ID" value="KAF2831677.1"/>
    <property type="molecule type" value="Genomic_DNA"/>
</dbReference>
<evidence type="ECO:0000313" key="2">
    <source>
        <dbReference type="EMBL" id="KAF2831677.1"/>
    </source>
</evidence>
<feature type="compositionally biased region" description="Basic and acidic residues" evidence="1">
    <location>
        <begin position="114"/>
        <end position="127"/>
    </location>
</feature>
<feature type="region of interest" description="Disordered" evidence="1">
    <location>
        <begin position="114"/>
        <end position="141"/>
    </location>
</feature>
<gene>
    <name evidence="2" type="ORF">CC86DRAFT_142369</name>
</gene>
<keyword evidence="3" id="KW-1185">Reference proteome</keyword>
<sequence length="141" mass="15842">MISAISVNQQLRHISLLYLQDLSSIRIDTVSKLSYTRRSLHPSNRVSPTKSSSARISAMSTFSKLNPFAKKETEEARTIRLAAEEKNEAIEHEKKKAEVMKYRGYTEEQAEAHLAKKKDGLNSERGLRALGTALAPQRLST</sequence>
<dbReference type="OrthoDB" id="10611054at2759"/>
<proteinExistence type="predicted"/>
<accession>A0A6A7AG81</accession>
<protein>
    <submittedName>
        <fullName evidence="2">Uncharacterized protein</fullName>
    </submittedName>
</protein>
<name>A0A6A7AG81_9PLEO</name>
<dbReference type="Proteomes" id="UP000799424">
    <property type="component" value="Unassembled WGS sequence"/>
</dbReference>
<reference evidence="2" key="1">
    <citation type="journal article" date="2020" name="Stud. Mycol.">
        <title>101 Dothideomycetes genomes: a test case for predicting lifestyles and emergence of pathogens.</title>
        <authorList>
            <person name="Haridas S."/>
            <person name="Albert R."/>
            <person name="Binder M."/>
            <person name="Bloem J."/>
            <person name="Labutti K."/>
            <person name="Salamov A."/>
            <person name="Andreopoulos B."/>
            <person name="Baker S."/>
            <person name="Barry K."/>
            <person name="Bills G."/>
            <person name="Bluhm B."/>
            <person name="Cannon C."/>
            <person name="Castanera R."/>
            <person name="Culley D."/>
            <person name="Daum C."/>
            <person name="Ezra D."/>
            <person name="Gonzalez J."/>
            <person name="Henrissat B."/>
            <person name="Kuo A."/>
            <person name="Liang C."/>
            <person name="Lipzen A."/>
            <person name="Lutzoni F."/>
            <person name="Magnuson J."/>
            <person name="Mondo S."/>
            <person name="Nolan M."/>
            <person name="Ohm R."/>
            <person name="Pangilinan J."/>
            <person name="Park H.-J."/>
            <person name="Ramirez L."/>
            <person name="Alfaro M."/>
            <person name="Sun H."/>
            <person name="Tritt A."/>
            <person name="Yoshinaga Y."/>
            <person name="Zwiers L.-H."/>
            <person name="Turgeon B."/>
            <person name="Goodwin S."/>
            <person name="Spatafora J."/>
            <person name="Crous P."/>
            <person name="Grigoriev I."/>
        </authorList>
    </citation>
    <scope>NUCLEOTIDE SEQUENCE</scope>
    <source>
        <strain evidence="2">CBS 113818</strain>
    </source>
</reference>
<organism evidence="2 3">
    <name type="scientific">Ophiobolus disseminans</name>
    <dbReference type="NCBI Taxonomy" id="1469910"/>
    <lineage>
        <taxon>Eukaryota</taxon>
        <taxon>Fungi</taxon>
        <taxon>Dikarya</taxon>
        <taxon>Ascomycota</taxon>
        <taxon>Pezizomycotina</taxon>
        <taxon>Dothideomycetes</taxon>
        <taxon>Pleosporomycetidae</taxon>
        <taxon>Pleosporales</taxon>
        <taxon>Pleosporineae</taxon>
        <taxon>Phaeosphaeriaceae</taxon>
        <taxon>Ophiobolus</taxon>
    </lineage>
</organism>
<evidence type="ECO:0000313" key="3">
    <source>
        <dbReference type="Proteomes" id="UP000799424"/>
    </source>
</evidence>